<proteinExistence type="predicted"/>
<evidence type="ECO:0000313" key="2">
    <source>
        <dbReference type="EMBL" id="QDR82050.1"/>
    </source>
</evidence>
<protein>
    <submittedName>
        <fullName evidence="2">Uncharacterized protein</fullName>
    </submittedName>
</protein>
<feature type="signal peptide" evidence="1">
    <location>
        <begin position="1"/>
        <end position="28"/>
    </location>
</feature>
<accession>A0A517DXH0</accession>
<dbReference type="EMBL" id="CP036259">
    <property type="protein sequence ID" value="QDR82050.1"/>
    <property type="molecule type" value="Genomic_DNA"/>
</dbReference>
<dbReference type="Proteomes" id="UP000320776">
    <property type="component" value="Chromosome"/>
</dbReference>
<name>A0A517DXH0_9FIRM</name>
<keyword evidence="3" id="KW-1185">Reference proteome</keyword>
<evidence type="ECO:0000313" key="3">
    <source>
        <dbReference type="Proteomes" id="UP000320776"/>
    </source>
</evidence>
<reference evidence="2 3" key="1">
    <citation type="submission" date="2019-02" db="EMBL/GenBank/DDBJ databases">
        <title>Closed genome of Sporomusa termitida DSM 4440.</title>
        <authorList>
            <person name="Poehlein A."/>
            <person name="Daniel R."/>
        </authorList>
    </citation>
    <scope>NUCLEOTIDE SEQUENCE [LARGE SCALE GENOMIC DNA]</scope>
    <source>
        <strain evidence="2 3">DSM 4440</strain>
    </source>
</reference>
<evidence type="ECO:0000256" key="1">
    <source>
        <dbReference type="SAM" id="SignalP"/>
    </source>
</evidence>
<feature type="chain" id="PRO_5021804863" evidence="1">
    <location>
        <begin position="29"/>
        <end position="309"/>
    </location>
</feature>
<organism evidence="2 3">
    <name type="scientific">Sporomusa termitida</name>
    <dbReference type="NCBI Taxonomy" id="2377"/>
    <lineage>
        <taxon>Bacteria</taxon>
        <taxon>Bacillati</taxon>
        <taxon>Bacillota</taxon>
        <taxon>Negativicutes</taxon>
        <taxon>Selenomonadales</taxon>
        <taxon>Sporomusaceae</taxon>
        <taxon>Sporomusa</taxon>
    </lineage>
</organism>
<dbReference type="KEGG" id="sted:SPTER_34710"/>
<keyword evidence="1" id="KW-0732">Signal</keyword>
<gene>
    <name evidence="2" type="ORF">SPTER_34710</name>
</gene>
<sequence>MIQKRIVALVTLVMLIVSGLAVPAAAQAAGELTVIGKLAVAEKNIYGAAQTGSLVDRVTKVEQDLYGQEAYDAVLPRVEQIYTYIFEANEHTPSLLIKLNAVEWTLTQRISDSAIMTRIEKLEETMNGLPGTGSLDARLDALLNLAYTDGNFEVVPAILAKDTLVKIKTLSKLNSKQSRVGDSVALGIAEDVFIGGVLVLPKGAIGTGKITEVRQAKNFGRDAKLEISFDNVRAVDGSSVNTFLGDKAKAETKSMAKAAGASVAGMVILGPVGIIGGAFISGKDAEIPIGSQMYIQTKDDVEVYGIRVK</sequence>
<dbReference type="RefSeq" id="WP_246105331.1">
    <property type="nucleotide sequence ID" value="NZ_CP036259.1"/>
</dbReference>
<dbReference type="AlphaFoldDB" id="A0A517DXH0"/>